<dbReference type="AlphaFoldDB" id="A0AAX6MGG0"/>
<accession>A0AAX6MGG0</accession>
<dbReference type="EMBL" id="JBANMG010000006">
    <property type="protein sequence ID" value="KAK6951695.1"/>
    <property type="molecule type" value="Genomic_DNA"/>
</dbReference>
<protein>
    <submittedName>
        <fullName evidence="1">Uncharacterized protein</fullName>
    </submittedName>
</protein>
<proteinExistence type="predicted"/>
<evidence type="ECO:0000313" key="2">
    <source>
        <dbReference type="Proteomes" id="UP001369815"/>
    </source>
</evidence>
<comment type="caution">
    <text evidence="1">The sequence shown here is derived from an EMBL/GenBank/DDBJ whole genome shotgun (WGS) entry which is preliminary data.</text>
</comment>
<reference evidence="1 2" key="1">
    <citation type="journal article" date="2024" name="Front Chem Biol">
        <title>Unveiling the potential of Daldinia eschscholtzii MFLUCC 19-0629 through bioactivity and bioinformatics studies for enhanced sustainable agriculture production.</title>
        <authorList>
            <person name="Brooks S."/>
            <person name="Weaver J.A."/>
            <person name="Klomchit A."/>
            <person name="Alharthi S.A."/>
            <person name="Onlamun T."/>
            <person name="Nurani R."/>
            <person name="Vong T.K."/>
            <person name="Alberti F."/>
            <person name="Greco C."/>
        </authorList>
    </citation>
    <scope>NUCLEOTIDE SEQUENCE [LARGE SCALE GENOMIC DNA]</scope>
    <source>
        <strain evidence="1">MFLUCC 19-0629</strain>
    </source>
</reference>
<organism evidence="1 2">
    <name type="scientific">Daldinia eschscholtzii</name>
    <dbReference type="NCBI Taxonomy" id="292717"/>
    <lineage>
        <taxon>Eukaryota</taxon>
        <taxon>Fungi</taxon>
        <taxon>Dikarya</taxon>
        <taxon>Ascomycota</taxon>
        <taxon>Pezizomycotina</taxon>
        <taxon>Sordariomycetes</taxon>
        <taxon>Xylariomycetidae</taxon>
        <taxon>Xylariales</taxon>
        <taxon>Hypoxylaceae</taxon>
        <taxon>Daldinia</taxon>
    </lineage>
</organism>
<keyword evidence="2" id="KW-1185">Reference proteome</keyword>
<dbReference type="Proteomes" id="UP001369815">
    <property type="component" value="Unassembled WGS sequence"/>
</dbReference>
<name>A0AAX6MGG0_9PEZI</name>
<evidence type="ECO:0000313" key="1">
    <source>
        <dbReference type="EMBL" id="KAK6951695.1"/>
    </source>
</evidence>
<sequence>MTDTPRPIPIVVCGKAEIVGKMVVEGLKPEYEVILFCLGSKPTAAELPFILHGTPPPSQSSSIGTNSFSTIPYAVIMGAAWSAQDVADVKSAIYQNMPPDVDAPAPVLLRNDTTKPTPKPPSPEYAAQLVARIRSCLGKLKGGEKPDGPDEGVVVSLLRLSFLWLAIVFLSLTCRSGTKWTIPKLSYFTSTSIIIRLIEH</sequence>
<gene>
    <name evidence="1" type="ORF">Daesc_006218</name>
</gene>